<evidence type="ECO:0000256" key="13">
    <source>
        <dbReference type="ARBA" id="ARBA00029523"/>
    </source>
</evidence>
<evidence type="ECO:0000256" key="4">
    <source>
        <dbReference type="ARBA" id="ARBA00022722"/>
    </source>
</evidence>
<dbReference type="Pfam" id="PF03838">
    <property type="entry name" value="RecU"/>
    <property type="match status" value="1"/>
</dbReference>
<dbReference type="AlphaFoldDB" id="A0A0K1W2P1"/>
<proteinExistence type="inferred from homology"/>
<keyword evidence="7" id="KW-0227">DNA damage</keyword>
<evidence type="ECO:0000256" key="5">
    <source>
        <dbReference type="ARBA" id="ARBA00022723"/>
    </source>
</evidence>
<dbReference type="GO" id="GO:0004519">
    <property type="term" value="F:endonuclease activity"/>
    <property type="evidence" value="ECO:0007669"/>
    <property type="project" value="UniProtKB-KW"/>
</dbReference>
<evidence type="ECO:0000256" key="12">
    <source>
        <dbReference type="ARBA" id="ARBA00023447"/>
    </source>
</evidence>
<keyword evidence="6 14" id="KW-0255">Endonuclease</keyword>
<dbReference type="GO" id="GO:0003676">
    <property type="term" value="F:nucleic acid binding"/>
    <property type="evidence" value="ECO:0007669"/>
    <property type="project" value="InterPro"/>
</dbReference>
<dbReference type="Gene3D" id="3.40.1350.10">
    <property type="match status" value="1"/>
</dbReference>
<dbReference type="GO" id="GO:0006281">
    <property type="term" value="P:DNA repair"/>
    <property type="evidence" value="ECO:0007669"/>
    <property type="project" value="UniProtKB-KW"/>
</dbReference>
<dbReference type="InterPro" id="IPR011856">
    <property type="entry name" value="tRNA_endonuc-like_dom_sf"/>
</dbReference>
<dbReference type="GO" id="GO:0046872">
    <property type="term" value="F:metal ion binding"/>
    <property type="evidence" value="ECO:0007669"/>
    <property type="project" value="UniProtKB-KW"/>
</dbReference>
<dbReference type="GO" id="GO:0016787">
    <property type="term" value="F:hydrolase activity"/>
    <property type="evidence" value="ECO:0007669"/>
    <property type="project" value="UniProtKB-KW"/>
</dbReference>
<evidence type="ECO:0000256" key="3">
    <source>
        <dbReference type="ARBA" id="ARBA00022490"/>
    </source>
</evidence>
<evidence type="ECO:0000256" key="8">
    <source>
        <dbReference type="ARBA" id="ARBA00022801"/>
    </source>
</evidence>
<organism evidence="14 15">
    <name type="scientific">Spiroplasma litorale</name>
    <dbReference type="NCBI Taxonomy" id="216942"/>
    <lineage>
        <taxon>Bacteria</taxon>
        <taxon>Bacillati</taxon>
        <taxon>Mycoplasmatota</taxon>
        <taxon>Mollicutes</taxon>
        <taxon>Entomoplasmatales</taxon>
        <taxon>Spiroplasmataceae</taxon>
        <taxon>Spiroplasma</taxon>
    </lineage>
</organism>
<dbReference type="EMBL" id="CP012357">
    <property type="protein sequence ID" value="AKX34443.1"/>
    <property type="molecule type" value="Genomic_DNA"/>
</dbReference>
<evidence type="ECO:0000313" key="14">
    <source>
        <dbReference type="EMBL" id="AKX34443.1"/>
    </source>
</evidence>
<keyword evidence="9" id="KW-0460">Magnesium</keyword>
<dbReference type="GO" id="GO:0006310">
    <property type="term" value="P:DNA recombination"/>
    <property type="evidence" value="ECO:0007669"/>
    <property type="project" value="UniProtKB-KW"/>
</dbReference>
<keyword evidence="5" id="KW-0479">Metal-binding</keyword>
<evidence type="ECO:0000256" key="7">
    <source>
        <dbReference type="ARBA" id="ARBA00022763"/>
    </source>
</evidence>
<dbReference type="PATRIC" id="fig|216942.3.peg.843"/>
<dbReference type="KEGG" id="sll:SLITO_v1c08280"/>
<keyword evidence="10" id="KW-0233">DNA recombination</keyword>
<dbReference type="InterPro" id="IPR004612">
    <property type="entry name" value="Resolv_RecU"/>
</dbReference>
<evidence type="ECO:0000256" key="10">
    <source>
        <dbReference type="ARBA" id="ARBA00023172"/>
    </source>
</evidence>
<gene>
    <name evidence="14" type="primary">recU</name>
    <name evidence="14" type="ORF">SLITO_v1c08280</name>
</gene>
<dbReference type="GO" id="GO:0005737">
    <property type="term" value="C:cytoplasm"/>
    <property type="evidence" value="ECO:0007669"/>
    <property type="project" value="UniProtKB-SubCell"/>
</dbReference>
<evidence type="ECO:0000256" key="1">
    <source>
        <dbReference type="ARBA" id="ARBA00001946"/>
    </source>
</evidence>
<dbReference type="InterPro" id="IPR011335">
    <property type="entry name" value="Restrct_endonuc-II-like"/>
</dbReference>
<protein>
    <recommendedName>
        <fullName evidence="13">Holliday junction resolvase RecU</fullName>
    </recommendedName>
</protein>
<keyword evidence="11" id="KW-0234">DNA repair</keyword>
<keyword evidence="3" id="KW-0963">Cytoplasm</keyword>
<evidence type="ECO:0000256" key="6">
    <source>
        <dbReference type="ARBA" id="ARBA00022759"/>
    </source>
</evidence>
<comment type="similarity">
    <text evidence="12">Belongs to the RecU family.</text>
</comment>
<sequence>MILKNKGKFLETIINKSIQMLEINNEGLIYKMPVNSNLFEVNNNVIKAKLLNNTFCDYIGLYKGFYFEFEAKETEKEYFSVTNIRKNQYTKLKKVHENNGFAFILVYFHKYESLYVLNIIDILSLKNKKIPYEVFAEKYIKIDLDNGNINFNKIFNHLINYTL</sequence>
<comment type="cofactor">
    <cofactor evidence="1">
        <name>Mg(2+)</name>
        <dbReference type="ChEBI" id="CHEBI:18420"/>
    </cofactor>
</comment>
<keyword evidence="15" id="KW-1185">Reference proteome</keyword>
<reference evidence="14 15" key="1">
    <citation type="journal article" date="2015" name="Genome Announc.">
        <title>Complete Genome Sequence of Spiroplasma litorale TN-1T (DSM 21781), a Bacterium Isolated from a Green-Eyed Horsefly (Tabanus nigrovittatus).</title>
        <authorList>
            <person name="Lo W.S."/>
            <person name="Lai Y.C."/>
            <person name="Lien Y.W."/>
            <person name="Wang T.H."/>
            <person name="Kuo C.H."/>
        </authorList>
    </citation>
    <scope>NUCLEOTIDE SEQUENCE [LARGE SCALE GENOMIC DNA]</scope>
    <source>
        <strain evidence="14 15">TN-1</strain>
    </source>
</reference>
<comment type="subcellular location">
    <subcellularLocation>
        <location evidence="2">Cytoplasm</location>
    </subcellularLocation>
</comment>
<evidence type="ECO:0000256" key="11">
    <source>
        <dbReference type="ARBA" id="ARBA00023204"/>
    </source>
</evidence>
<evidence type="ECO:0000256" key="2">
    <source>
        <dbReference type="ARBA" id="ARBA00004496"/>
    </source>
</evidence>
<dbReference type="OrthoDB" id="9783592at2"/>
<dbReference type="Proteomes" id="UP000067476">
    <property type="component" value="Chromosome"/>
</dbReference>
<keyword evidence="8" id="KW-0378">Hydrolase</keyword>
<dbReference type="RefSeq" id="WP_075058534.1">
    <property type="nucleotide sequence ID" value="NZ_CP012357.1"/>
</dbReference>
<dbReference type="STRING" id="216942.SLITO_v1c08280"/>
<dbReference type="SUPFAM" id="SSF52980">
    <property type="entry name" value="Restriction endonuclease-like"/>
    <property type="match status" value="1"/>
</dbReference>
<accession>A0A0K1W2P1</accession>
<evidence type="ECO:0000256" key="9">
    <source>
        <dbReference type="ARBA" id="ARBA00022842"/>
    </source>
</evidence>
<keyword evidence="4" id="KW-0540">Nuclease</keyword>
<evidence type="ECO:0000313" key="15">
    <source>
        <dbReference type="Proteomes" id="UP000067476"/>
    </source>
</evidence>
<name>A0A0K1W2P1_9MOLU</name>